<sequence length="185" mass="19488">MASDDKMIARVFWPTGDELGGAGAPLCGRGWLVGCNLGGLDLCVLAVVPAEVASPGFILDRIAAFWEWHDRAKDGYATAFGGVRPTIVGAWVGPTRGQIPGRSGYAGSASASPRRSRHRRKPSSSSARASVGDSASLDDSLLSLEDEDDEDDNDDDDDDDEGADDEDDDEHAGGRGAGPDPWQSR</sequence>
<organism evidence="2 3">
    <name type="scientific">Cafeteria roenbergensis</name>
    <name type="common">Marine flagellate</name>
    <dbReference type="NCBI Taxonomy" id="33653"/>
    <lineage>
        <taxon>Eukaryota</taxon>
        <taxon>Sar</taxon>
        <taxon>Stramenopiles</taxon>
        <taxon>Bigyra</taxon>
        <taxon>Opalozoa</taxon>
        <taxon>Bicosoecida</taxon>
        <taxon>Cafeteriaceae</taxon>
        <taxon>Cafeteria</taxon>
    </lineage>
</organism>
<feature type="compositionally biased region" description="Low complexity" evidence="1">
    <location>
        <begin position="100"/>
        <end position="113"/>
    </location>
</feature>
<dbReference type="Proteomes" id="UP000322899">
    <property type="component" value="Unassembled WGS sequence"/>
</dbReference>
<accession>A0A5A8DVC6</accession>
<evidence type="ECO:0000256" key="1">
    <source>
        <dbReference type="SAM" id="MobiDB-lite"/>
    </source>
</evidence>
<dbReference type="EMBL" id="VLTO01000079">
    <property type="protein sequence ID" value="KAA0167681.1"/>
    <property type="molecule type" value="Genomic_DNA"/>
</dbReference>
<feature type="compositionally biased region" description="Low complexity" evidence="1">
    <location>
        <begin position="123"/>
        <end position="143"/>
    </location>
</feature>
<gene>
    <name evidence="2" type="ORF">FNF27_07243</name>
</gene>
<feature type="region of interest" description="Disordered" evidence="1">
    <location>
        <begin position="94"/>
        <end position="185"/>
    </location>
</feature>
<evidence type="ECO:0000313" key="3">
    <source>
        <dbReference type="Proteomes" id="UP000322899"/>
    </source>
</evidence>
<evidence type="ECO:0000313" key="2">
    <source>
        <dbReference type="EMBL" id="KAA0167681.1"/>
    </source>
</evidence>
<feature type="compositionally biased region" description="Acidic residues" evidence="1">
    <location>
        <begin position="144"/>
        <end position="170"/>
    </location>
</feature>
<dbReference type="AlphaFoldDB" id="A0A5A8DVC6"/>
<protein>
    <submittedName>
        <fullName evidence="2">Uncharacterized protein</fullName>
    </submittedName>
</protein>
<comment type="caution">
    <text evidence="2">The sequence shown here is derived from an EMBL/GenBank/DDBJ whole genome shotgun (WGS) entry which is preliminary data.</text>
</comment>
<proteinExistence type="predicted"/>
<name>A0A5A8DVC6_CAFRO</name>
<reference evidence="2 3" key="1">
    <citation type="submission" date="2019-07" db="EMBL/GenBank/DDBJ databases">
        <title>Genomes of Cafeteria roenbergensis.</title>
        <authorList>
            <person name="Fischer M.G."/>
            <person name="Hackl T."/>
            <person name="Roman M."/>
        </authorList>
    </citation>
    <scope>NUCLEOTIDE SEQUENCE [LARGE SCALE GENOMIC DNA]</scope>
    <source>
        <strain evidence="2 3">E4-10P</strain>
    </source>
</reference>